<dbReference type="Gene3D" id="2.180.10.10">
    <property type="entry name" value="RHS repeat-associated core"/>
    <property type="match status" value="1"/>
</dbReference>
<accession>A0A1H8DWD0</accession>
<sequence length="329" mass="35106">MQEFGAYDFGARIYMADIARWFATDPMAEANPGLSVYRYGFNNPIMFTDPNGMLEQAQINHIWNNSGNNGITSWSFNKDGSPKRDSYNPMEDSEVNNLLAAFNNVALGGGSSKISFFTGTATQTSYKIGNDLYGVGNLGQGHTILLKNSNENEKINLDGYISIIGNLNDFFDSSGKSLATNSGIIRLGTNGRIYFPTVNGRVFYGNQYVRTMSLARYGTRIGKVVGPFGNVVNGAKIINGIYKDDWTYGHKAQVATAGVAGSMAGTWAGAEFGSWAGAKIGAGIGVWVEGWGAVPGAAIGGIVGGLVGGFFGGMYGGDYAEQQAENWLK</sequence>
<dbReference type="OrthoDB" id="1275222at2"/>
<name>A0A1H8DWD0_9FLAO</name>
<keyword evidence="2" id="KW-1185">Reference proteome</keyword>
<protein>
    <submittedName>
        <fullName evidence="1">RHS repeat-associated core domain-containing protein</fullName>
    </submittedName>
</protein>
<proteinExistence type="predicted"/>
<evidence type="ECO:0000313" key="1">
    <source>
        <dbReference type="EMBL" id="SEN11572.1"/>
    </source>
</evidence>
<dbReference type="STRING" id="295069.SAMN05421856_1194"/>
<gene>
    <name evidence="1" type="ORF">SAMN05421856_1194</name>
</gene>
<dbReference type="AlphaFoldDB" id="A0A1H8DWD0"/>
<dbReference type="InterPro" id="IPR022385">
    <property type="entry name" value="Rhs_assc_core"/>
</dbReference>
<dbReference type="NCBIfam" id="TIGR03696">
    <property type="entry name" value="Rhs_assc_core"/>
    <property type="match status" value="1"/>
</dbReference>
<reference evidence="2" key="1">
    <citation type="submission" date="2016-10" db="EMBL/GenBank/DDBJ databases">
        <authorList>
            <person name="Varghese N."/>
            <person name="Submissions S."/>
        </authorList>
    </citation>
    <scope>NUCLEOTIDE SEQUENCE [LARGE SCALE GENOMIC DNA]</scope>
    <source>
        <strain evidence="2">DSM 17453</strain>
    </source>
</reference>
<dbReference type="Proteomes" id="UP000199450">
    <property type="component" value="Unassembled WGS sequence"/>
</dbReference>
<dbReference type="RefSeq" id="WP_090002476.1">
    <property type="nucleotide sequence ID" value="NZ_FOBV01000019.1"/>
</dbReference>
<evidence type="ECO:0000313" key="2">
    <source>
        <dbReference type="Proteomes" id="UP000199450"/>
    </source>
</evidence>
<organism evidence="1 2">
    <name type="scientific">Chryseobacterium taichungense</name>
    <dbReference type="NCBI Taxonomy" id="295069"/>
    <lineage>
        <taxon>Bacteria</taxon>
        <taxon>Pseudomonadati</taxon>
        <taxon>Bacteroidota</taxon>
        <taxon>Flavobacteriia</taxon>
        <taxon>Flavobacteriales</taxon>
        <taxon>Weeksellaceae</taxon>
        <taxon>Chryseobacterium group</taxon>
        <taxon>Chryseobacterium</taxon>
    </lineage>
</organism>
<dbReference type="EMBL" id="FOBV01000019">
    <property type="protein sequence ID" value="SEN11572.1"/>
    <property type="molecule type" value="Genomic_DNA"/>
</dbReference>